<gene>
    <name evidence="2" type="ORF">AKG95_19000</name>
</gene>
<evidence type="ECO:0000259" key="1">
    <source>
        <dbReference type="Pfam" id="PF18676"/>
    </source>
</evidence>
<evidence type="ECO:0000313" key="3">
    <source>
        <dbReference type="Proteomes" id="UP000179840"/>
    </source>
</evidence>
<dbReference type="AlphaFoldDB" id="A0A1S1U5A3"/>
<dbReference type="Pfam" id="PF18676">
    <property type="entry name" value="MBG_2"/>
    <property type="match status" value="2"/>
</dbReference>
<evidence type="ECO:0000313" key="2">
    <source>
        <dbReference type="EMBL" id="OHV95637.1"/>
    </source>
</evidence>
<dbReference type="InterPro" id="IPR041286">
    <property type="entry name" value="MBG_2"/>
</dbReference>
<feature type="domain" description="MBG" evidence="1">
    <location>
        <begin position="2"/>
        <end position="42"/>
    </location>
</feature>
<accession>A0A1S1U5A3</accession>
<proteinExistence type="predicted"/>
<organism evidence="2 3">
    <name type="scientific">Janthinobacterium lividum</name>
    <dbReference type="NCBI Taxonomy" id="29581"/>
    <lineage>
        <taxon>Bacteria</taxon>
        <taxon>Pseudomonadati</taxon>
        <taxon>Pseudomonadota</taxon>
        <taxon>Betaproteobacteria</taxon>
        <taxon>Burkholderiales</taxon>
        <taxon>Oxalobacteraceae</taxon>
        <taxon>Janthinobacterium</taxon>
    </lineage>
</organism>
<sequence>AGDGLGGVLRRAAGENVGSYTIDASALANGNYVVTAHNGALSIAARPITVTADAKSKVYGNVDPGLTYQVTQGSLVAGDSLNGVLRRAAGENVGSYTIDASALANGNYVVTAHNGALNIDADPGLENAIRLARRQVTTGTNDVAAGTAANAGALAVPGVAAYAVPPDSGVNLIGGLALVPVTDAVHATPVQGGSGTPGFTRIFVVNGGINVLAAAPVDGGVAQ</sequence>
<reference evidence="2 3" key="1">
    <citation type="submission" date="2015-06" db="EMBL/GenBank/DDBJ databases">
        <title>Draft genome sequencing of a biphenyl-degrading bacterium, Janthinobacterium lividum MEG1.</title>
        <authorList>
            <person name="Shimodaira J."/>
            <person name="Hatta T."/>
        </authorList>
    </citation>
    <scope>NUCLEOTIDE SEQUENCE [LARGE SCALE GENOMIC DNA]</scope>
    <source>
        <strain evidence="2 3">MEG1</strain>
    </source>
</reference>
<dbReference type="RefSeq" id="WP_170840528.1">
    <property type="nucleotide sequence ID" value="NZ_LFKP01000009.1"/>
</dbReference>
<dbReference type="EMBL" id="LFKP01000009">
    <property type="protein sequence ID" value="OHV95637.1"/>
    <property type="molecule type" value="Genomic_DNA"/>
</dbReference>
<protein>
    <recommendedName>
        <fullName evidence="1">MBG domain-containing protein</fullName>
    </recommendedName>
</protein>
<dbReference type="Proteomes" id="UP000179840">
    <property type="component" value="Unassembled WGS sequence"/>
</dbReference>
<feature type="non-terminal residue" evidence="2">
    <location>
        <position position="1"/>
    </location>
</feature>
<name>A0A1S1U5A3_9BURK</name>
<feature type="domain" description="MBG" evidence="1">
    <location>
        <begin position="48"/>
        <end position="117"/>
    </location>
</feature>
<comment type="caution">
    <text evidence="2">The sequence shown here is derived from an EMBL/GenBank/DDBJ whole genome shotgun (WGS) entry which is preliminary data.</text>
</comment>